<dbReference type="PANTHER" id="PTHR45632">
    <property type="entry name" value="LD33804P"/>
    <property type="match status" value="1"/>
</dbReference>
<name>A0A7S9L1N5_9SPHI</name>
<feature type="coiled-coil region" evidence="1">
    <location>
        <begin position="287"/>
        <end position="314"/>
    </location>
</feature>
<dbReference type="InterPro" id="IPR056734">
    <property type="entry name" value="NANM"/>
</dbReference>
<reference evidence="2 3" key="1">
    <citation type="submission" date="2020-11" db="EMBL/GenBank/DDBJ databases">
        <title>Pedobacter endophytica, an endophytic bacteria isolated form Carex pumila.</title>
        <authorList>
            <person name="Peng Y."/>
            <person name="Jiang L."/>
            <person name="Lee J."/>
        </authorList>
    </citation>
    <scope>NUCLEOTIDE SEQUENCE [LARGE SCALE GENOMIC DNA]</scope>
    <source>
        <strain evidence="2 3">JBR3-12</strain>
    </source>
</reference>
<evidence type="ECO:0000313" key="2">
    <source>
        <dbReference type="EMBL" id="QPH40564.1"/>
    </source>
</evidence>
<protein>
    <recommendedName>
        <fullName evidence="4">Cyclically-permuted mutarotase family protein</fullName>
    </recommendedName>
</protein>
<dbReference type="Proteomes" id="UP000594759">
    <property type="component" value="Chromosome"/>
</dbReference>
<accession>A0A7S9L1N5</accession>
<gene>
    <name evidence="2" type="ORF">IZT61_04600</name>
</gene>
<dbReference type="RefSeq" id="WP_196100018.1">
    <property type="nucleotide sequence ID" value="NZ_CP064939.1"/>
</dbReference>
<organism evidence="2 3">
    <name type="scientific">Pedobacter endophyticus</name>
    <dbReference type="NCBI Taxonomy" id="2789740"/>
    <lineage>
        <taxon>Bacteria</taxon>
        <taxon>Pseudomonadati</taxon>
        <taxon>Bacteroidota</taxon>
        <taxon>Sphingobacteriia</taxon>
        <taxon>Sphingobacteriales</taxon>
        <taxon>Sphingobacteriaceae</taxon>
        <taxon>Pedobacter</taxon>
    </lineage>
</organism>
<dbReference type="SUPFAM" id="SSF117281">
    <property type="entry name" value="Kelch motif"/>
    <property type="match status" value="1"/>
</dbReference>
<dbReference type="InterPro" id="IPR015915">
    <property type="entry name" value="Kelch-typ_b-propeller"/>
</dbReference>
<dbReference type="InterPro" id="IPR006652">
    <property type="entry name" value="Kelch_1"/>
</dbReference>
<dbReference type="Pfam" id="PF24996">
    <property type="entry name" value="NANM"/>
    <property type="match status" value="1"/>
</dbReference>
<proteinExistence type="predicted"/>
<keyword evidence="3" id="KW-1185">Reference proteome</keyword>
<keyword evidence="1" id="KW-0175">Coiled coil</keyword>
<evidence type="ECO:0000256" key="1">
    <source>
        <dbReference type="SAM" id="Coils"/>
    </source>
</evidence>
<dbReference type="AlphaFoldDB" id="A0A7S9L1N5"/>
<dbReference type="KEGG" id="pex:IZT61_04600"/>
<evidence type="ECO:0000313" key="3">
    <source>
        <dbReference type="Proteomes" id="UP000594759"/>
    </source>
</evidence>
<dbReference type="Gene3D" id="2.120.10.80">
    <property type="entry name" value="Kelch-type beta propeller"/>
    <property type="match status" value="1"/>
</dbReference>
<dbReference type="SMART" id="SM00612">
    <property type="entry name" value="Kelch"/>
    <property type="match status" value="1"/>
</dbReference>
<dbReference type="EMBL" id="CP064939">
    <property type="protein sequence ID" value="QPH40564.1"/>
    <property type="molecule type" value="Genomic_DNA"/>
</dbReference>
<sequence>MKIIHLTFLLNSILIPNVIAQNRSVERIDWEISAKLPPTLNQQESIGLAGAASGIHNGALIVGGGTNFPDKMPWLGGKKHYYDLAIVYPNIKAQKSLTASPVSYKLPFNLAYAATCSTEKGIVLAGGENEKGLSSKVLILNWKPQDEILTIQYLPDLPFGITNASLTIVGKVLYLAGGEVPSGAKQQFLTLNLEHTTQGWTALTDLPNACSHAVLLGCEKSGQVYLVGGRSKAAGAVSEISDRFYAYDIKKDLWKQMPPLPFPLSAASGVIAGDDILIFSGDVGETFNKAERLIIAIENEKDEHKKEILNKEKATVQSTHPGFSKKMLKFNLFGHNWRQLNNQMPYGTVTVNAVVYQNQVFIAGGEIRAGVRTPNILTGKLKFTK</sequence>
<evidence type="ECO:0008006" key="4">
    <source>
        <dbReference type="Google" id="ProtNLM"/>
    </source>
</evidence>